<evidence type="ECO:0000256" key="5">
    <source>
        <dbReference type="ARBA" id="ARBA00022970"/>
    </source>
</evidence>
<evidence type="ECO:0000256" key="2">
    <source>
        <dbReference type="ARBA" id="ARBA00022448"/>
    </source>
</evidence>
<dbReference type="CDD" id="cd03224">
    <property type="entry name" value="ABC_TM1139_LivF_branched"/>
    <property type="match status" value="1"/>
</dbReference>
<dbReference type="InterPro" id="IPR003593">
    <property type="entry name" value="AAA+_ATPase"/>
</dbReference>
<dbReference type="PANTHER" id="PTHR43820">
    <property type="entry name" value="HIGH-AFFINITY BRANCHED-CHAIN AMINO ACID TRANSPORT ATP-BINDING PROTEIN LIVF"/>
    <property type="match status" value="1"/>
</dbReference>
<dbReference type="Gene3D" id="3.40.50.300">
    <property type="entry name" value="P-loop containing nucleotide triphosphate hydrolases"/>
    <property type="match status" value="1"/>
</dbReference>
<protein>
    <submittedName>
        <fullName evidence="7">High-affinity branched-chain amino acid transport ATP-binding protein LivF</fullName>
    </submittedName>
</protein>
<reference evidence="7 8" key="2">
    <citation type="submission" date="2016-02" db="EMBL/GenBank/DDBJ databases">
        <authorList>
            <person name="Wen L."/>
            <person name="He K."/>
            <person name="Yang H."/>
        </authorList>
    </citation>
    <scope>NUCLEOTIDE SEQUENCE [LARGE SCALE GENOMIC DNA]</scope>
    <source>
        <strain evidence="7 8">AGD 8-3</strain>
    </source>
</reference>
<keyword evidence="2" id="KW-0813">Transport</keyword>
<accession>A0A0X8HCP8</accession>
<dbReference type="InterPro" id="IPR003439">
    <property type="entry name" value="ABC_transporter-like_ATP-bd"/>
</dbReference>
<sequence length="246" mass="26380">MTSIWGVPMAETMISVERLEAHYGLGLALQDINFRVGKECVAVMGRNGVGKTTLARVLIGLDPPQASGSVELLGHQVLGMPPHRIAHLGVGYVPQGRRLFPSLSVDEHLQLNSRKGPAGQRWSTSRVFELFPSLGRRRKAFGDQISGGERSMLAIGRALVTNPGCLILDEPTEGLAPAVVEDVASSLKELSREGVAVLLIEQNVKAAVLAADRAYFMSEGRIVHETADGESMSDEATLGRYLGVSV</sequence>
<dbReference type="GO" id="GO:0015807">
    <property type="term" value="P:L-amino acid transport"/>
    <property type="evidence" value="ECO:0007669"/>
    <property type="project" value="TreeGrafter"/>
</dbReference>
<proteinExistence type="inferred from homology"/>
<keyword evidence="4 7" id="KW-0067">ATP-binding</keyword>
<dbReference type="GO" id="GO:0015658">
    <property type="term" value="F:branched-chain amino acid transmembrane transporter activity"/>
    <property type="evidence" value="ECO:0007669"/>
    <property type="project" value="TreeGrafter"/>
</dbReference>
<gene>
    <name evidence="7" type="primary">livF_3</name>
    <name evidence="7" type="ORF">LOKO_01003</name>
</gene>
<dbReference type="STRING" id="507626.LOKO_01003"/>
<evidence type="ECO:0000259" key="6">
    <source>
        <dbReference type="PROSITE" id="PS50893"/>
    </source>
</evidence>
<dbReference type="InterPro" id="IPR052156">
    <property type="entry name" value="BCAA_Transport_ATP-bd_LivF"/>
</dbReference>
<evidence type="ECO:0000256" key="3">
    <source>
        <dbReference type="ARBA" id="ARBA00022741"/>
    </source>
</evidence>
<feature type="domain" description="ABC transporter" evidence="6">
    <location>
        <begin position="14"/>
        <end position="244"/>
    </location>
</feature>
<dbReference type="GO" id="GO:0016887">
    <property type="term" value="F:ATP hydrolysis activity"/>
    <property type="evidence" value="ECO:0007669"/>
    <property type="project" value="InterPro"/>
</dbReference>
<dbReference type="EMBL" id="CP014226">
    <property type="protein sequence ID" value="AMD00080.1"/>
    <property type="molecule type" value="Genomic_DNA"/>
</dbReference>
<dbReference type="PROSITE" id="PS50893">
    <property type="entry name" value="ABC_TRANSPORTER_2"/>
    <property type="match status" value="1"/>
</dbReference>
<dbReference type="GO" id="GO:0005524">
    <property type="term" value="F:ATP binding"/>
    <property type="evidence" value="ECO:0007669"/>
    <property type="project" value="UniProtKB-KW"/>
</dbReference>
<dbReference type="PANTHER" id="PTHR43820:SF2">
    <property type="entry name" value="ABC TRANSPORTER ATP-BINDING PROTEIN"/>
    <property type="match status" value="1"/>
</dbReference>
<dbReference type="AlphaFoldDB" id="A0A0X8HCP8"/>
<dbReference type="SMART" id="SM00382">
    <property type="entry name" value="AAA"/>
    <property type="match status" value="1"/>
</dbReference>
<evidence type="ECO:0000256" key="4">
    <source>
        <dbReference type="ARBA" id="ARBA00022840"/>
    </source>
</evidence>
<evidence type="ECO:0000256" key="1">
    <source>
        <dbReference type="ARBA" id="ARBA00005417"/>
    </source>
</evidence>
<keyword evidence="8" id="KW-1185">Reference proteome</keyword>
<dbReference type="Pfam" id="PF00005">
    <property type="entry name" value="ABC_tran"/>
    <property type="match status" value="1"/>
</dbReference>
<comment type="similarity">
    <text evidence="1">Belongs to the ABC transporter superfamily.</text>
</comment>
<dbReference type="InterPro" id="IPR027417">
    <property type="entry name" value="P-loop_NTPase"/>
</dbReference>
<dbReference type="PATRIC" id="fig|507626.3.peg.993"/>
<dbReference type="InterPro" id="IPR017871">
    <property type="entry name" value="ABC_transporter-like_CS"/>
</dbReference>
<evidence type="ECO:0000313" key="8">
    <source>
        <dbReference type="Proteomes" id="UP000063387"/>
    </source>
</evidence>
<name>A0A0X8HCP8_9GAMM</name>
<keyword evidence="3" id="KW-0547">Nucleotide-binding</keyword>
<dbReference type="PROSITE" id="PS00211">
    <property type="entry name" value="ABC_TRANSPORTER_1"/>
    <property type="match status" value="1"/>
</dbReference>
<dbReference type="SUPFAM" id="SSF52540">
    <property type="entry name" value="P-loop containing nucleoside triphosphate hydrolases"/>
    <property type="match status" value="1"/>
</dbReference>
<dbReference type="KEGG" id="hco:LOKO_01003"/>
<dbReference type="Proteomes" id="UP000063387">
    <property type="component" value="Chromosome"/>
</dbReference>
<reference evidence="7 8" key="1">
    <citation type="journal article" date="2016" name="Genome Announc.">
        <title>Draft Genome Sequence of 'Halomonas chromatireducens' Strain AGD 8-3, a Haloalkaliphilic Chromate- and Selenite-Reducing Gammaproteobacterium.</title>
        <authorList>
            <person name="Sharko F.S."/>
            <person name="Shapovalova A.A."/>
            <person name="Tsygankova S.V."/>
            <person name="Komova A.V."/>
            <person name="Boulygina E.S."/>
            <person name="Teslyuk A.B."/>
            <person name="Gotovtsev P.M."/>
            <person name="Namsaraev Z.B."/>
            <person name="Khijniak T.V."/>
            <person name="Nedoluzhko A.V."/>
            <person name="Vasilov R.G."/>
        </authorList>
    </citation>
    <scope>NUCLEOTIDE SEQUENCE [LARGE SCALE GENOMIC DNA]</scope>
    <source>
        <strain evidence="7 8">AGD 8-3</strain>
    </source>
</reference>
<keyword evidence="5" id="KW-0029">Amino-acid transport</keyword>
<evidence type="ECO:0000313" key="7">
    <source>
        <dbReference type="EMBL" id="AMD00080.1"/>
    </source>
</evidence>
<organism evidence="7 8">
    <name type="scientific">Halomonas chromatireducens</name>
    <dbReference type="NCBI Taxonomy" id="507626"/>
    <lineage>
        <taxon>Bacteria</taxon>
        <taxon>Pseudomonadati</taxon>
        <taxon>Pseudomonadota</taxon>
        <taxon>Gammaproteobacteria</taxon>
        <taxon>Oceanospirillales</taxon>
        <taxon>Halomonadaceae</taxon>
        <taxon>Halomonas</taxon>
    </lineage>
</organism>